<evidence type="ECO:0000256" key="1">
    <source>
        <dbReference type="SAM" id="Phobius"/>
    </source>
</evidence>
<keyword evidence="3" id="KW-1185">Reference proteome</keyword>
<accession>A0A4R7VAX2</accession>
<keyword evidence="1" id="KW-0812">Transmembrane</keyword>
<dbReference type="AlphaFoldDB" id="A0A4R7VAX2"/>
<dbReference type="NCBIfam" id="NF038083">
    <property type="entry name" value="CU044_5270_fam"/>
    <property type="match status" value="1"/>
</dbReference>
<reference evidence="2 3" key="1">
    <citation type="submission" date="2019-03" db="EMBL/GenBank/DDBJ databases">
        <title>Genomic Encyclopedia of Archaeal and Bacterial Type Strains, Phase II (KMG-II): from individual species to whole genera.</title>
        <authorList>
            <person name="Goeker M."/>
        </authorList>
    </citation>
    <scope>NUCLEOTIDE SEQUENCE [LARGE SCALE GENOMIC DNA]</scope>
    <source>
        <strain evidence="2 3">DSM 45499</strain>
    </source>
</reference>
<proteinExistence type="predicted"/>
<gene>
    <name evidence="2" type="ORF">CLV71_111112</name>
</gene>
<feature type="transmembrane region" description="Helical" evidence="1">
    <location>
        <begin position="45"/>
        <end position="68"/>
    </location>
</feature>
<evidence type="ECO:0000313" key="2">
    <source>
        <dbReference type="EMBL" id="TDV46154.1"/>
    </source>
</evidence>
<keyword evidence="1" id="KW-1133">Transmembrane helix</keyword>
<dbReference type="EMBL" id="SOCP01000011">
    <property type="protein sequence ID" value="TDV46154.1"/>
    <property type="molecule type" value="Genomic_DNA"/>
</dbReference>
<keyword evidence="1" id="KW-0472">Membrane</keyword>
<organism evidence="2 3">
    <name type="scientific">Actinophytocola oryzae</name>
    <dbReference type="NCBI Taxonomy" id="502181"/>
    <lineage>
        <taxon>Bacteria</taxon>
        <taxon>Bacillati</taxon>
        <taxon>Actinomycetota</taxon>
        <taxon>Actinomycetes</taxon>
        <taxon>Pseudonocardiales</taxon>
        <taxon>Pseudonocardiaceae</taxon>
    </lineage>
</organism>
<evidence type="ECO:0000313" key="3">
    <source>
        <dbReference type="Proteomes" id="UP000294927"/>
    </source>
</evidence>
<comment type="caution">
    <text evidence="2">The sequence shown here is derived from an EMBL/GenBank/DDBJ whole genome shotgun (WGS) entry which is preliminary data.</text>
</comment>
<name>A0A4R7VAX2_9PSEU</name>
<protein>
    <submittedName>
        <fullName evidence="2">Uncharacterized protein</fullName>
    </submittedName>
</protein>
<dbReference type="Proteomes" id="UP000294927">
    <property type="component" value="Unassembled WGS sequence"/>
</dbReference>
<dbReference type="InterPro" id="IPR047789">
    <property type="entry name" value="CU044_5270-like"/>
</dbReference>
<sequence length="282" mass="30434">MDEMTLLGDVVAQAPLPQATDLAPARERLVASLTAEQPRRSNTRLVLSGATVLGLAAAITGVVAFGGLEPIGVAPPEAEAVAFLHRAADVVRELPATPPLPEQFVYSRGVTTEGAREAWLSADGEHDGMIRQEGMDIPTAGCKEGRRRVLRGDYDMGMTEPCEPDPAYRRLPADTAGMREYLMSTPNDFDVLLHFAIQEKYVSPRSMAALFEVMADFPGLEIVEDATDGAGRHGIGLTWAQPIDQEEVTLVFDPETHVLLGTEDTAIFVHAIVDAVGQRPHQ</sequence>